<evidence type="ECO:0000256" key="7">
    <source>
        <dbReference type="ARBA" id="ARBA00023065"/>
    </source>
</evidence>
<dbReference type="Pfam" id="PF00999">
    <property type="entry name" value="Na_H_Exchanger"/>
    <property type="match status" value="1"/>
</dbReference>
<feature type="transmembrane region" description="Helical" evidence="9">
    <location>
        <begin position="160"/>
        <end position="183"/>
    </location>
</feature>
<keyword evidence="6 9" id="KW-1133">Transmembrane helix</keyword>
<feature type="domain" description="RCK N-terminal" evidence="11">
    <location>
        <begin position="413"/>
        <end position="492"/>
    </location>
</feature>
<evidence type="ECO:0000313" key="13">
    <source>
        <dbReference type="Proteomes" id="UP001139286"/>
    </source>
</evidence>
<evidence type="ECO:0000256" key="2">
    <source>
        <dbReference type="ARBA" id="ARBA00022448"/>
    </source>
</evidence>
<feature type="transmembrane region" description="Helical" evidence="9">
    <location>
        <begin position="307"/>
        <end position="331"/>
    </location>
</feature>
<dbReference type="InterPro" id="IPR003148">
    <property type="entry name" value="RCK_N"/>
</dbReference>
<keyword evidence="4" id="KW-1003">Cell membrane</keyword>
<feature type="transmembrane region" description="Helical" evidence="9">
    <location>
        <begin position="376"/>
        <end position="400"/>
    </location>
</feature>
<evidence type="ECO:0000256" key="5">
    <source>
        <dbReference type="ARBA" id="ARBA00022692"/>
    </source>
</evidence>
<dbReference type="Proteomes" id="UP001139286">
    <property type="component" value="Unassembled WGS sequence"/>
</dbReference>
<feature type="transmembrane region" description="Helical" evidence="9">
    <location>
        <begin position="99"/>
        <end position="122"/>
    </location>
</feature>
<dbReference type="PANTHER" id="PTHR32507">
    <property type="entry name" value="NA(+)/H(+) ANTIPORTER 1"/>
    <property type="match status" value="1"/>
</dbReference>
<name>A0A9X1I3I9_9FLAO</name>
<evidence type="ECO:0000259" key="10">
    <source>
        <dbReference type="Pfam" id="PF00999"/>
    </source>
</evidence>
<dbReference type="InterPro" id="IPR036291">
    <property type="entry name" value="NAD(P)-bd_dom_sf"/>
</dbReference>
<evidence type="ECO:0000256" key="3">
    <source>
        <dbReference type="ARBA" id="ARBA00022449"/>
    </source>
</evidence>
<feature type="transmembrane region" description="Helical" evidence="9">
    <location>
        <begin position="229"/>
        <end position="249"/>
    </location>
</feature>
<feature type="transmembrane region" description="Helical" evidence="9">
    <location>
        <begin position="284"/>
        <end position="301"/>
    </location>
</feature>
<evidence type="ECO:0000256" key="6">
    <source>
        <dbReference type="ARBA" id="ARBA00022989"/>
    </source>
</evidence>
<dbReference type="EMBL" id="JAJAPX010000001">
    <property type="protein sequence ID" value="MCB4807236.1"/>
    <property type="molecule type" value="Genomic_DNA"/>
</dbReference>
<dbReference type="PANTHER" id="PTHR32507:SF0">
    <property type="entry name" value="NA(+)_H(+) ANTIPORTER 2-RELATED"/>
    <property type="match status" value="1"/>
</dbReference>
<feature type="transmembrane region" description="Helical" evidence="9">
    <location>
        <begin position="195"/>
        <end position="217"/>
    </location>
</feature>
<evidence type="ECO:0000259" key="11">
    <source>
        <dbReference type="Pfam" id="PF02254"/>
    </source>
</evidence>
<dbReference type="Gene3D" id="3.40.50.720">
    <property type="entry name" value="NAD(P)-binding Rossmann-like Domain"/>
    <property type="match status" value="1"/>
</dbReference>
<evidence type="ECO:0000256" key="4">
    <source>
        <dbReference type="ARBA" id="ARBA00022475"/>
    </source>
</evidence>
<feature type="transmembrane region" description="Helical" evidence="9">
    <location>
        <begin position="21"/>
        <end position="41"/>
    </location>
</feature>
<feature type="transmembrane region" description="Helical" evidence="9">
    <location>
        <begin position="128"/>
        <end position="148"/>
    </location>
</feature>
<dbReference type="GO" id="GO:0006813">
    <property type="term" value="P:potassium ion transport"/>
    <property type="evidence" value="ECO:0007669"/>
    <property type="project" value="InterPro"/>
</dbReference>
<keyword evidence="7" id="KW-0406">Ion transport</keyword>
<proteinExistence type="predicted"/>
<organism evidence="12 13">
    <name type="scientific">Neotamlana sargassicola</name>
    <dbReference type="NCBI Taxonomy" id="2883125"/>
    <lineage>
        <taxon>Bacteria</taxon>
        <taxon>Pseudomonadati</taxon>
        <taxon>Bacteroidota</taxon>
        <taxon>Flavobacteriia</taxon>
        <taxon>Flavobacteriales</taxon>
        <taxon>Flavobacteriaceae</taxon>
        <taxon>Neotamlana</taxon>
    </lineage>
</organism>
<protein>
    <submittedName>
        <fullName evidence="12">Cation:proton antiporter</fullName>
    </submittedName>
</protein>
<evidence type="ECO:0000313" key="12">
    <source>
        <dbReference type="EMBL" id="MCB4807236.1"/>
    </source>
</evidence>
<keyword evidence="3" id="KW-0050">Antiport</keyword>
<feature type="transmembrane region" description="Helical" evidence="9">
    <location>
        <begin position="68"/>
        <end position="87"/>
    </location>
</feature>
<comment type="caution">
    <text evidence="12">The sequence shown here is derived from an EMBL/GenBank/DDBJ whole genome shotgun (WGS) entry which is preliminary data.</text>
</comment>
<dbReference type="SUPFAM" id="SSF51735">
    <property type="entry name" value="NAD(P)-binding Rossmann-fold domains"/>
    <property type="match status" value="1"/>
</dbReference>
<dbReference type="InterPro" id="IPR006153">
    <property type="entry name" value="Cation/H_exchanger_TM"/>
</dbReference>
<keyword evidence="5 9" id="KW-0812">Transmembrane</keyword>
<dbReference type="AlphaFoldDB" id="A0A9X1I3I9"/>
<dbReference type="Gene3D" id="1.20.1530.20">
    <property type="match status" value="1"/>
</dbReference>
<keyword evidence="13" id="KW-1185">Reference proteome</keyword>
<evidence type="ECO:0000256" key="1">
    <source>
        <dbReference type="ARBA" id="ARBA00004651"/>
    </source>
</evidence>
<dbReference type="GO" id="GO:0015297">
    <property type="term" value="F:antiporter activity"/>
    <property type="evidence" value="ECO:0007669"/>
    <property type="project" value="UniProtKB-KW"/>
</dbReference>
<dbReference type="Pfam" id="PF02254">
    <property type="entry name" value="TrkA_N"/>
    <property type="match status" value="1"/>
</dbReference>
<gene>
    <name evidence="12" type="ORF">LG651_03160</name>
</gene>
<reference evidence="12" key="1">
    <citation type="submission" date="2021-10" db="EMBL/GenBank/DDBJ databases">
        <title>Tamlana sargassums sp. nov., and Tamlana laminarinivorans sp. nov., two new bacteria isolated from the brown alga.</title>
        <authorList>
            <person name="Li J."/>
        </authorList>
    </citation>
    <scope>NUCLEOTIDE SEQUENCE</scope>
    <source>
        <strain evidence="12">62-3</strain>
    </source>
</reference>
<feature type="domain" description="Cation/H+ exchanger transmembrane" evidence="10">
    <location>
        <begin position="12"/>
        <end position="398"/>
    </location>
</feature>
<dbReference type="InterPro" id="IPR038770">
    <property type="entry name" value="Na+/solute_symporter_sf"/>
</dbReference>
<evidence type="ECO:0000256" key="8">
    <source>
        <dbReference type="ARBA" id="ARBA00023136"/>
    </source>
</evidence>
<sequence>MVALGGIIILGILAQWVAWKFKIPAILPLILIGLLVGPFAAEYLSHDGTKWIEPIWNGKEGLFPGESLFYFVSLAISIILFEGGLTLKINEIKNVGPVITKLITLGSVVTFFGAAIAAHYVFYLTWEISFLFSALIIVTGPTVITPILRNIPLKKDVSAILKWEGILIDPIGALVAVLVFEFISVGAGGEFTKTALIEFGKIVLFGFTFGFTFAHALNFIINKKLVPHYLLNVFALAAVLGVFILSDVFAHESGLLAVVVMGMVLGNSKSPYLKELLYFKESLSVLLISILFILLAANINFEDLLLVYNWNAAILFACVVFIIRPIGVFLSTQGSKLRLKEKLFISWVGPRGIVAAGIASLFGLTLADKGVTDAKYITPLVFMIVLGTVLLNATTARLFAKLVGVFLEKSGGILIVGASKVSRLLGHYLETNGRHVVLIDSNERNIEKARELGLEAISTNIYSDTLMDNIELSDVGYLMALTGNSDINKYAIEKFGNQFGENGSFRLITTQEMLDQDFSNHPKEGLFSHRDDFNSLLELSRRHPSIQEIDLTDKAHYESLIEITNNDDDIIPLFIKDIEGELHIISSFGLNIVEKIKDGFQLVYLGKPFDVEKVPTVENSSLGKE</sequence>
<keyword evidence="2" id="KW-0813">Transport</keyword>
<feature type="transmembrane region" description="Helical" evidence="9">
    <location>
        <begin position="343"/>
        <end position="364"/>
    </location>
</feature>
<dbReference type="RefSeq" id="WP_226694699.1">
    <property type="nucleotide sequence ID" value="NZ_JAJAPX010000001.1"/>
</dbReference>
<accession>A0A9X1I3I9</accession>
<evidence type="ECO:0000256" key="9">
    <source>
        <dbReference type="SAM" id="Phobius"/>
    </source>
</evidence>
<comment type="subcellular location">
    <subcellularLocation>
        <location evidence="1">Cell membrane</location>
        <topology evidence="1">Multi-pass membrane protein</topology>
    </subcellularLocation>
</comment>
<keyword evidence="8 9" id="KW-0472">Membrane</keyword>
<dbReference type="GO" id="GO:0005886">
    <property type="term" value="C:plasma membrane"/>
    <property type="evidence" value="ECO:0007669"/>
    <property type="project" value="UniProtKB-SubCell"/>
</dbReference>
<dbReference type="GO" id="GO:1902600">
    <property type="term" value="P:proton transmembrane transport"/>
    <property type="evidence" value="ECO:0007669"/>
    <property type="project" value="InterPro"/>
</dbReference>